<organism evidence="2 3">
    <name type="scientific">Sporormia fimetaria CBS 119925</name>
    <dbReference type="NCBI Taxonomy" id="1340428"/>
    <lineage>
        <taxon>Eukaryota</taxon>
        <taxon>Fungi</taxon>
        <taxon>Dikarya</taxon>
        <taxon>Ascomycota</taxon>
        <taxon>Pezizomycotina</taxon>
        <taxon>Dothideomycetes</taxon>
        <taxon>Pleosporomycetidae</taxon>
        <taxon>Pleosporales</taxon>
        <taxon>Sporormiaceae</taxon>
        <taxon>Sporormia</taxon>
    </lineage>
</organism>
<dbReference type="AlphaFoldDB" id="A0A6A6UWV3"/>
<feature type="transmembrane region" description="Helical" evidence="1">
    <location>
        <begin position="20"/>
        <end position="37"/>
    </location>
</feature>
<keyword evidence="3" id="KW-1185">Reference proteome</keyword>
<evidence type="ECO:0000313" key="3">
    <source>
        <dbReference type="Proteomes" id="UP000799440"/>
    </source>
</evidence>
<keyword evidence="1" id="KW-0812">Transmembrane</keyword>
<dbReference type="Proteomes" id="UP000799440">
    <property type="component" value="Unassembled WGS sequence"/>
</dbReference>
<keyword evidence="1" id="KW-0472">Membrane</keyword>
<sequence>MYFENPRIVSFLDHIGRRLLLAHLFFALALTFISRVVSTTKTRVRERCRAEEGNASYQDSVSLHGIPALVLQSTAGQQRYRGVIDSILIGARRQDPASVA</sequence>
<evidence type="ECO:0000256" key="1">
    <source>
        <dbReference type="SAM" id="Phobius"/>
    </source>
</evidence>
<protein>
    <submittedName>
        <fullName evidence="2">Uncharacterized protein</fullName>
    </submittedName>
</protein>
<proteinExistence type="predicted"/>
<dbReference type="EMBL" id="MU006612">
    <property type="protein sequence ID" value="KAF2742239.1"/>
    <property type="molecule type" value="Genomic_DNA"/>
</dbReference>
<evidence type="ECO:0000313" key="2">
    <source>
        <dbReference type="EMBL" id="KAF2742239.1"/>
    </source>
</evidence>
<accession>A0A6A6UWV3</accession>
<reference evidence="2" key="1">
    <citation type="journal article" date="2020" name="Stud. Mycol.">
        <title>101 Dothideomycetes genomes: a test case for predicting lifestyles and emergence of pathogens.</title>
        <authorList>
            <person name="Haridas S."/>
            <person name="Albert R."/>
            <person name="Binder M."/>
            <person name="Bloem J."/>
            <person name="Labutti K."/>
            <person name="Salamov A."/>
            <person name="Andreopoulos B."/>
            <person name="Baker S."/>
            <person name="Barry K."/>
            <person name="Bills G."/>
            <person name="Bluhm B."/>
            <person name="Cannon C."/>
            <person name="Castanera R."/>
            <person name="Culley D."/>
            <person name="Daum C."/>
            <person name="Ezra D."/>
            <person name="Gonzalez J."/>
            <person name="Henrissat B."/>
            <person name="Kuo A."/>
            <person name="Liang C."/>
            <person name="Lipzen A."/>
            <person name="Lutzoni F."/>
            <person name="Magnuson J."/>
            <person name="Mondo S."/>
            <person name="Nolan M."/>
            <person name="Ohm R."/>
            <person name="Pangilinan J."/>
            <person name="Park H.-J."/>
            <person name="Ramirez L."/>
            <person name="Alfaro M."/>
            <person name="Sun H."/>
            <person name="Tritt A."/>
            <person name="Yoshinaga Y."/>
            <person name="Zwiers L.-H."/>
            <person name="Turgeon B."/>
            <person name="Goodwin S."/>
            <person name="Spatafora J."/>
            <person name="Crous P."/>
            <person name="Grigoriev I."/>
        </authorList>
    </citation>
    <scope>NUCLEOTIDE SEQUENCE</scope>
    <source>
        <strain evidence="2">CBS 119925</strain>
    </source>
</reference>
<name>A0A6A6UWV3_9PLEO</name>
<keyword evidence="1" id="KW-1133">Transmembrane helix</keyword>
<gene>
    <name evidence="2" type="ORF">M011DRAFT_462591</name>
</gene>